<feature type="compositionally biased region" description="Polar residues" evidence="1">
    <location>
        <begin position="299"/>
        <end position="308"/>
    </location>
</feature>
<reference evidence="2" key="1">
    <citation type="submission" date="2018-04" db="EMBL/GenBank/DDBJ databases">
        <title>Whole genome sequencing of Hypsizygus marmoreus.</title>
        <authorList>
            <person name="Choi I.-G."/>
            <person name="Min B."/>
            <person name="Kim J.-G."/>
            <person name="Kim S."/>
            <person name="Oh Y.-L."/>
            <person name="Kong W.-S."/>
            <person name="Park H."/>
            <person name="Jeong J."/>
            <person name="Song E.-S."/>
        </authorList>
    </citation>
    <scope>NUCLEOTIDE SEQUENCE [LARGE SCALE GENOMIC DNA]</scope>
    <source>
        <strain evidence="2">51987-8</strain>
    </source>
</reference>
<dbReference type="EMBL" id="LUEZ02000110">
    <property type="protein sequence ID" value="RDB17741.1"/>
    <property type="molecule type" value="Genomic_DNA"/>
</dbReference>
<organism evidence="2 3">
    <name type="scientific">Hypsizygus marmoreus</name>
    <name type="common">White beech mushroom</name>
    <name type="synonym">Agaricus marmoreus</name>
    <dbReference type="NCBI Taxonomy" id="39966"/>
    <lineage>
        <taxon>Eukaryota</taxon>
        <taxon>Fungi</taxon>
        <taxon>Dikarya</taxon>
        <taxon>Basidiomycota</taxon>
        <taxon>Agaricomycotina</taxon>
        <taxon>Agaricomycetes</taxon>
        <taxon>Agaricomycetidae</taxon>
        <taxon>Agaricales</taxon>
        <taxon>Tricholomatineae</taxon>
        <taxon>Lyophyllaceae</taxon>
        <taxon>Hypsizygus</taxon>
    </lineage>
</organism>
<feature type="compositionally biased region" description="Polar residues" evidence="1">
    <location>
        <begin position="261"/>
        <end position="292"/>
    </location>
</feature>
<feature type="compositionally biased region" description="Basic and acidic residues" evidence="1">
    <location>
        <begin position="512"/>
        <end position="524"/>
    </location>
</feature>
<feature type="compositionally biased region" description="Polar residues" evidence="1">
    <location>
        <begin position="316"/>
        <end position="341"/>
    </location>
</feature>
<dbReference type="OrthoDB" id="2590746at2759"/>
<feature type="region of interest" description="Disordered" evidence="1">
    <location>
        <begin position="448"/>
        <end position="612"/>
    </location>
</feature>
<evidence type="ECO:0000313" key="2">
    <source>
        <dbReference type="EMBL" id="RDB17741.1"/>
    </source>
</evidence>
<feature type="compositionally biased region" description="Acidic residues" evidence="1">
    <location>
        <begin position="553"/>
        <end position="567"/>
    </location>
</feature>
<evidence type="ECO:0000256" key="1">
    <source>
        <dbReference type="SAM" id="MobiDB-lite"/>
    </source>
</evidence>
<dbReference type="InParanoid" id="A0A369J6P6"/>
<gene>
    <name evidence="2" type="ORF">Hypma_001059</name>
</gene>
<protein>
    <submittedName>
        <fullName evidence="2">Uncharacterized protein</fullName>
    </submittedName>
</protein>
<comment type="caution">
    <text evidence="2">The sequence shown here is derived from an EMBL/GenBank/DDBJ whole genome shotgun (WGS) entry which is preliminary data.</text>
</comment>
<feature type="compositionally biased region" description="Polar residues" evidence="1">
    <location>
        <begin position="494"/>
        <end position="510"/>
    </location>
</feature>
<feature type="compositionally biased region" description="Low complexity" evidence="1">
    <location>
        <begin position="583"/>
        <end position="592"/>
    </location>
</feature>
<dbReference type="AlphaFoldDB" id="A0A369J6P6"/>
<dbReference type="Proteomes" id="UP000076154">
    <property type="component" value="Unassembled WGS sequence"/>
</dbReference>
<name>A0A369J6P6_HYPMA</name>
<feature type="compositionally biased region" description="Basic and acidic residues" evidence="1">
    <location>
        <begin position="476"/>
        <end position="493"/>
    </location>
</feature>
<feature type="region of interest" description="Disordered" evidence="1">
    <location>
        <begin position="190"/>
        <end position="341"/>
    </location>
</feature>
<feature type="compositionally biased region" description="Basic and acidic residues" evidence="1">
    <location>
        <begin position="536"/>
        <end position="547"/>
    </location>
</feature>
<proteinExistence type="predicted"/>
<keyword evidence="3" id="KW-1185">Reference proteome</keyword>
<feature type="region of interest" description="Disordered" evidence="1">
    <location>
        <begin position="93"/>
        <end position="133"/>
    </location>
</feature>
<accession>A0A369J6P6</accession>
<feature type="compositionally biased region" description="Low complexity" evidence="1">
    <location>
        <begin position="205"/>
        <end position="220"/>
    </location>
</feature>
<evidence type="ECO:0000313" key="3">
    <source>
        <dbReference type="Proteomes" id="UP000076154"/>
    </source>
</evidence>
<feature type="region of interest" description="Disordered" evidence="1">
    <location>
        <begin position="13"/>
        <end position="34"/>
    </location>
</feature>
<feature type="compositionally biased region" description="Polar residues" evidence="1">
    <location>
        <begin position="221"/>
        <end position="241"/>
    </location>
</feature>
<feature type="compositionally biased region" description="Low complexity" evidence="1">
    <location>
        <begin position="116"/>
        <end position="133"/>
    </location>
</feature>
<sequence>MFSSIASFLPSLHLNPSSTSSIAPTPPPFDPADNALEEEAYKHTVEEEVSTKKETSVSKTRSANETFIFVRPPPAKSNHPLNLQVQLVPPAPRNQRQSLDEPETPVPLARTSSNRSDTSSYGSTASFSSTSSTFSGRRTIIPLYSLQAHNVMTNTIVDAGTDAKIAKFQRRGIELIDLAVLEPVEVWGEKARPAKSSRPVTPDVASTTAGSSIISLSSNSHAQPSPTIQMLQPTQPPSSKRNLFGKMFKKSGKDSTPPVSPATSTFPSNTTPTQTSSGLRLPSVTTPTPNRTANRHSRNISATLSPTGLTGKLRNRSSSPNPQTLGSLQVPSQGDANVNANNSSITDLTSAEEKILRPLVLGIQPTLSFSYTPSLGATPAPVPISSISKSARALMYVWFVRKWLKRRADDEDSSLFGMVRGSKTSTILSGSSATDAAGEGVEVRFEWKRSGKSKSKRGRDRDGERRGRKSGTEPGESGKGRDKLRELEREKMSNRLSVISHQSISTNMSASDDGHGHSPLRKELGGTGNPRSGTPTREKGKERDRRASFGASQEDDDGDDSEPEDSETPWVCTLKIRRTGNASSLTRSRGSGSTNGLGGSVTEGSQPRDEMGVLTSTPQVLRVKVGTLLPTPHHPKVVALLKVPFPLPDIEIERMGVNRRPMGESISSPFVLAKGTTFHSVSKSLIILPTTSDMYSSDQPYVRPPLSRWGGTTLTAEEIKDVVCSTGMWLVVREGFGGVGKVSRKGDGWRIRA</sequence>